<dbReference type="EMBL" id="HBIV01016780">
    <property type="protein sequence ID" value="CAE0660618.1"/>
    <property type="molecule type" value="Transcribed_RNA"/>
</dbReference>
<sequence>MSTEGGHWRMPSSAAATVKPFVIAFVAVAAICMLSIPASSLHKNGGLRMNSPGISRTGVVGVRRGDCALGKTSRRHHHLQNHIHKSSDVPAHALASQSEGVNRARIEFVEGVAEQAIPEIRLTRSRDGLSGVASFKFESPKVLVNNPGEISGMKMVDDEGVLSTIDIEAKFLGGNPVYIEAKYIMKSPDDWDRFMRFMDRYSKANDLGFEPASPMRE</sequence>
<evidence type="ECO:0000256" key="5">
    <source>
        <dbReference type="RuleBase" id="RU003509"/>
    </source>
</evidence>
<comment type="subcellular location">
    <subcellularLocation>
        <location evidence="1">Membrane</location>
        <topology evidence="1">Peripheral membrane protein</topology>
    </subcellularLocation>
</comment>
<feature type="transmembrane region" description="Helical" evidence="6">
    <location>
        <begin position="20"/>
        <end position="41"/>
    </location>
</feature>
<accession>A0A6U2WR62</accession>
<dbReference type="GO" id="GO:0009523">
    <property type="term" value="C:photosystem II"/>
    <property type="evidence" value="ECO:0007669"/>
    <property type="project" value="UniProtKB-KW"/>
</dbReference>
<dbReference type="PANTHER" id="PTHR34963">
    <property type="match status" value="1"/>
</dbReference>
<dbReference type="HAMAP" id="MF_01370">
    <property type="entry name" value="PSII_Psb28"/>
    <property type="match status" value="1"/>
</dbReference>
<dbReference type="InterPro" id="IPR038676">
    <property type="entry name" value="Psb28_c1_sf"/>
</dbReference>
<dbReference type="AlphaFoldDB" id="A0A6U2WR62"/>
<evidence type="ECO:0000256" key="6">
    <source>
        <dbReference type="SAM" id="Phobius"/>
    </source>
</evidence>
<organism evidence="7">
    <name type="scientific">Lotharella globosa</name>
    <dbReference type="NCBI Taxonomy" id="91324"/>
    <lineage>
        <taxon>Eukaryota</taxon>
        <taxon>Sar</taxon>
        <taxon>Rhizaria</taxon>
        <taxon>Cercozoa</taxon>
        <taxon>Chlorarachniophyceae</taxon>
        <taxon>Lotharella</taxon>
    </lineage>
</organism>
<dbReference type="PANTHER" id="PTHR34963:SF2">
    <property type="entry name" value="PHOTOSYSTEM II REACTION CENTER PSB28 PROTEIN, CHLOROPLASTIC"/>
    <property type="match status" value="1"/>
</dbReference>
<comment type="similarity">
    <text evidence="5">Belongs to the Psb28 family.</text>
</comment>
<dbReference type="InterPro" id="IPR005610">
    <property type="entry name" value="PSII_Psb28_class-1"/>
</dbReference>
<keyword evidence="4 5" id="KW-0604">Photosystem II</keyword>
<keyword evidence="6" id="KW-0812">Transmembrane</keyword>
<proteinExistence type="inferred from homology"/>
<name>A0A6U2WR62_9EUKA</name>
<keyword evidence="2 5" id="KW-0602">Photosynthesis</keyword>
<dbReference type="NCBIfam" id="TIGR03047">
    <property type="entry name" value="PS_II_psb28"/>
    <property type="match status" value="1"/>
</dbReference>
<gene>
    <name evidence="7" type="ORF">LGLO00237_LOCUS12204</name>
</gene>
<reference evidence="7" key="1">
    <citation type="submission" date="2021-01" db="EMBL/GenBank/DDBJ databases">
        <authorList>
            <person name="Corre E."/>
            <person name="Pelletier E."/>
            <person name="Niang G."/>
            <person name="Scheremetjew M."/>
            <person name="Finn R."/>
            <person name="Kale V."/>
            <person name="Holt S."/>
            <person name="Cochrane G."/>
            <person name="Meng A."/>
            <person name="Brown T."/>
            <person name="Cohen L."/>
        </authorList>
    </citation>
    <scope>NUCLEOTIDE SEQUENCE</scope>
    <source>
        <strain evidence="7">CCCM811</strain>
    </source>
</reference>
<keyword evidence="6" id="KW-1133">Transmembrane helix</keyword>
<evidence type="ECO:0000256" key="3">
    <source>
        <dbReference type="ARBA" id="ARBA00023136"/>
    </source>
</evidence>
<keyword evidence="3 6" id="KW-0472">Membrane</keyword>
<evidence type="ECO:0000256" key="2">
    <source>
        <dbReference type="ARBA" id="ARBA00022531"/>
    </source>
</evidence>
<evidence type="ECO:0000256" key="4">
    <source>
        <dbReference type="ARBA" id="ARBA00023276"/>
    </source>
</evidence>
<dbReference type="Gene3D" id="2.40.30.220">
    <property type="entry name" value="Photosystem II Psb28"/>
    <property type="match status" value="1"/>
</dbReference>
<dbReference type="Pfam" id="PF03912">
    <property type="entry name" value="Psb28"/>
    <property type="match status" value="1"/>
</dbReference>
<evidence type="ECO:0000313" key="7">
    <source>
        <dbReference type="EMBL" id="CAE0660618.1"/>
    </source>
</evidence>
<evidence type="ECO:0000256" key="1">
    <source>
        <dbReference type="ARBA" id="ARBA00004170"/>
    </source>
</evidence>
<dbReference type="GO" id="GO:0015979">
    <property type="term" value="P:photosynthesis"/>
    <property type="evidence" value="ECO:0007669"/>
    <property type="project" value="UniProtKB-KW"/>
</dbReference>
<protein>
    <recommendedName>
        <fullName evidence="5">Photosystem II reaction center Psb28 protein</fullName>
    </recommendedName>
</protein>